<comment type="caution">
    <text evidence="2">The sequence shown here is derived from an EMBL/GenBank/DDBJ whole genome shotgun (WGS) entry which is preliminary data.</text>
</comment>
<reference evidence="2" key="1">
    <citation type="submission" date="2024-01" db="EMBL/GenBank/DDBJ databases">
        <authorList>
            <person name="Webb A."/>
        </authorList>
    </citation>
    <scope>NUCLEOTIDE SEQUENCE</scope>
    <source>
        <strain evidence="2">Pm1</strain>
    </source>
</reference>
<accession>A0AAV1UCC3</accession>
<evidence type="ECO:0000313" key="1">
    <source>
        <dbReference type="EMBL" id="CAK7932444.1"/>
    </source>
</evidence>
<organism evidence="2 3">
    <name type="scientific">Peronospora matthiolae</name>
    <dbReference type="NCBI Taxonomy" id="2874970"/>
    <lineage>
        <taxon>Eukaryota</taxon>
        <taxon>Sar</taxon>
        <taxon>Stramenopiles</taxon>
        <taxon>Oomycota</taxon>
        <taxon>Peronosporomycetes</taxon>
        <taxon>Peronosporales</taxon>
        <taxon>Peronosporaceae</taxon>
        <taxon>Peronospora</taxon>
    </lineage>
</organism>
<protein>
    <submittedName>
        <fullName evidence="2">Uncharacterized protein</fullName>
    </submittedName>
</protein>
<evidence type="ECO:0000313" key="3">
    <source>
        <dbReference type="Proteomes" id="UP001162060"/>
    </source>
</evidence>
<evidence type="ECO:0000313" key="2">
    <source>
        <dbReference type="EMBL" id="CAK7932451.1"/>
    </source>
</evidence>
<dbReference type="EMBL" id="CAKLBY020000190">
    <property type="protein sequence ID" value="CAK7932451.1"/>
    <property type="molecule type" value="Genomic_DNA"/>
</dbReference>
<gene>
    <name evidence="1" type="ORF">PM001_LOCUS17594</name>
    <name evidence="2" type="ORF">PM001_LOCUS17601</name>
</gene>
<dbReference type="AlphaFoldDB" id="A0AAV1UCC3"/>
<name>A0AAV1UCC3_9STRA</name>
<dbReference type="EMBL" id="CAKLBY020000190">
    <property type="protein sequence ID" value="CAK7932444.1"/>
    <property type="molecule type" value="Genomic_DNA"/>
</dbReference>
<dbReference type="Proteomes" id="UP001162060">
    <property type="component" value="Unassembled WGS sequence"/>
</dbReference>
<proteinExistence type="predicted"/>
<sequence>MTDVEMESVGTCEYDPDDMYLKGPLARMATATVGQMPNMVPRIELAATSDLKDFHGNDQDEDRARS</sequence>